<dbReference type="Proteomes" id="UP000023795">
    <property type="component" value="Unassembled WGS sequence"/>
</dbReference>
<reference evidence="1 2" key="1">
    <citation type="journal article" date="2013" name="Genome Announc.">
        <title>Genome Sequence of Moraxella macacae 0408225, a Novel Bacterial Species Isolated from a Cynomolgus Macaque with Epistaxis.</title>
        <authorList>
            <person name="Ladner J.T."/>
            <person name="Whitehouse C.A."/>
            <person name="Koroleva G.I."/>
            <person name="Palacios G.F."/>
        </authorList>
    </citation>
    <scope>NUCLEOTIDE SEQUENCE [LARGE SCALE GENOMIC DNA]</scope>
    <source>
        <strain evidence="1 2">0408225</strain>
    </source>
</reference>
<dbReference type="STRING" id="1230338.MOMA_05165"/>
<dbReference type="EMBL" id="ANIN01000001">
    <property type="protein sequence ID" value="ELA09765.1"/>
    <property type="molecule type" value="Genomic_DNA"/>
</dbReference>
<gene>
    <name evidence="1" type="ORF">MOMA_05165</name>
</gene>
<comment type="caution">
    <text evidence="1">The sequence shown here is derived from an EMBL/GenBank/DDBJ whole genome shotgun (WGS) entry which is preliminary data.</text>
</comment>
<organism evidence="1 2">
    <name type="scientific">Moraxella macacae 0408225</name>
    <dbReference type="NCBI Taxonomy" id="1230338"/>
    <lineage>
        <taxon>Bacteria</taxon>
        <taxon>Pseudomonadati</taxon>
        <taxon>Pseudomonadota</taxon>
        <taxon>Gammaproteobacteria</taxon>
        <taxon>Moraxellales</taxon>
        <taxon>Moraxellaceae</taxon>
        <taxon>Moraxella</taxon>
    </lineage>
</organism>
<evidence type="ECO:0000313" key="2">
    <source>
        <dbReference type="Proteomes" id="UP000023795"/>
    </source>
</evidence>
<proteinExistence type="predicted"/>
<evidence type="ECO:0000313" key="1">
    <source>
        <dbReference type="EMBL" id="ELA09765.1"/>
    </source>
</evidence>
<dbReference type="PATRIC" id="fig|1230338.3.peg.1124"/>
<name>L2FA42_9GAMM</name>
<dbReference type="AlphaFoldDB" id="L2FA42"/>
<evidence type="ECO:0008006" key="3">
    <source>
        <dbReference type="Google" id="ProtNLM"/>
    </source>
</evidence>
<dbReference type="RefSeq" id="WP_009767583.1">
    <property type="nucleotide sequence ID" value="NZ_ANIN01000001.1"/>
</dbReference>
<dbReference type="OrthoDB" id="8374021at2"/>
<sequence length="71" mass="8369">MPLKKIPRHLATHLTLSCEQATKNISMSHEVTLPKSTQLRLKLHRMLCKECEQFYQNDKELSRIIDAHKQQ</sequence>
<accession>L2FA42</accession>
<protein>
    <recommendedName>
        <fullName evidence="3">Zinc-finger domain-containing protein</fullName>
    </recommendedName>
</protein>
<keyword evidence="2" id="KW-1185">Reference proteome</keyword>